<dbReference type="SUPFAM" id="SSF46934">
    <property type="entry name" value="UBA-like"/>
    <property type="match status" value="1"/>
</dbReference>
<feature type="compositionally biased region" description="Basic residues" evidence="2">
    <location>
        <begin position="341"/>
        <end position="350"/>
    </location>
</feature>
<sequence>MVQAKHKKSIPKQQPTVRRRGRQTKLDQDQFRVQLDALGLKIVQVTADGNCFFRALADQLEGNEEEHAKYRLMVVQHFKMHREEFEPFIEDEVPFDEYCKSMEQDGTWAGNMELQAASLVTHSNICIHRAMSPRWYIQNFDKHGTHMIHLSYHDDEHYNSIRHKDDDGSGPAKTVVIKADANLSAKQMQSTVTQSRGCTGKRAFDAGSIKIVMSGTGCFDASKVEEVLHELNGDIDAAVEYLIQEQGTDLSIQELDDKCQKCVTDDSHEIENCELVDSKSKSLEDCKGCYSSLPLDRLDTKRIPRNKLCPCGSKKKYKACCGSARVKSSTDSATTEEFNSRKPKVRAKQASRRDEEVSAATSSKFEGTPDMGALCI</sequence>
<dbReference type="InterPro" id="IPR003323">
    <property type="entry name" value="OTU_dom"/>
</dbReference>
<feature type="domain" description="OTU" evidence="3">
    <location>
        <begin position="40"/>
        <end position="164"/>
    </location>
</feature>
<dbReference type="PROSITE" id="PS50802">
    <property type="entry name" value="OTU"/>
    <property type="match status" value="1"/>
</dbReference>
<comment type="similarity">
    <text evidence="1">Belongs to the peptidase C85 family.</text>
</comment>
<feature type="region of interest" description="Disordered" evidence="2">
    <location>
        <begin position="1"/>
        <end position="25"/>
    </location>
</feature>
<dbReference type="FunFam" id="3.90.70.80:FF:000009">
    <property type="entry name" value="OTU domain-containing protein 3"/>
    <property type="match status" value="1"/>
</dbReference>
<dbReference type="CDD" id="cd22771">
    <property type="entry name" value="OTU_plant_OTU7-like"/>
    <property type="match status" value="1"/>
</dbReference>
<dbReference type="InterPro" id="IPR009060">
    <property type="entry name" value="UBA-like_sf"/>
</dbReference>
<dbReference type="SUPFAM" id="SSF54001">
    <property type="entry name" value="Cysteine proteinases"/>
    <property type="match status" value="1"/>
</dbReference>
<evidence type="ECO:0000256" key="1">
    <source>
        <dbReference type="ARBA" id="ARBA00010407"/>
    </source>
</evidence>
<evidence type="ECO:0000259" key="3">
    <source>
        <dbReference type="PROSITE" id="PS50802"/>
    </source>
</evidence>
<dbReference type="EMBL" id="JAINDJ010000008">
    <property type="protein sequence ID" value="KAG9440007.1"/>
    <property type="molecule type" value="Genomic_DNA"/>
</dbReference>
<feature type="region of interest" description="Disordered" evidence="2">
    <location>
        <begin position="332"/>
        <end position="376"/>
    </location>
</feature>
<dbReference type="Proteomes" id="UP000825729">
    <property type="component" value="Unassembled WGS sequence"/>
</dbReference>
<dbReference type="Gene3D" id="3.10.450.50">
    <property type="match status" value="1"/>
</dbReference>
<dbReference type="Gene3D" id="3.90.70.80">
    <property type="match status" value="1"/>
</dbReference>
<dbReference type="GO" id="GO:0004843">
    <property type="term" value="F:cysteine-type deubiquitinase activity"/>
    <property type="evidence" value="ECO:0007669"/>
    <property type="project" value="TreeGrafter"/>
</dbReference>
<dbReference type="Pfam" id="PF02338">
    <property type="entry name" value="OTU"/>
    <property type="match status" value="1"/>
</dbReference>
<dbReference type="AlphaFoldDB" id="A0AAV7DXR2"/>
<comment type="caution">
    <text evidence="4">The sequence shown here is derived from an EMBL/GenBank/DDBJ whole genome shotgun (WGS) entry which is preliminary data.</text>
</comment>
<evidence type="ECO:0000313" key="4">
    <source>
        <dbReference type="EMBL" id="KAG9440007.1"/>
    </source>
</evidence>
<gene>
    <name evidence="4" type="ORF">H6P81_020172</name>
</gene>
<dbReference type="InterPro" id="IPR004027">
    <property type="entry name" value="SEC_C_motif"/>
</dbReference>
<proteinExistence type="inferred from homology"/>
<dbReference type="PANTHER" id="PTHR12419">
    <property type="entry name" value="OTU DOMAIN CONTAINING PROTEIN"/>
    <property type="match status" value="1"/>
</dbReference>
<dbReference type="InterPro" id="IPR050704">
    <property type="entry name" value="Peptidase_C85-like"/>
</dbReference>
<dbReference type="InterPro" id="IPR038765">
    <property type="entry name" value="Papain-like_cys_pep_sf"/>
</dbReference>
<dbReference type="PANTHER" id="PTHR12419:SF7">
    <property type="entry name" value="OTU DOMAIN-CONTAINING PROTEIN 3"/>
    <property type="match status" value="1"/>
</dbReference>
<evidence type="ECO:0000313" key="5">
    <source>
        <dbReference type="Proteomes" id="UP000825729"/>
    </source>
</evidence>
<dbReference type="Pfam" id="PF02810">
    <property type="entry name" value="SEC-C"/>
    <property type="match status" value="1"/>
</dbReference>
<feature type="compositionally biased region" description="Basic residues" evidence="2">
    <location>
        <begin position="1"/>
        <end position="10"/>
    </location>
</feature>
<dbReference type="SUPFAM" id="SSF103642">
    <property type="entry name" value="Sec-C motif"/>
    <property type="match status" value="1"/>
</dbReference>
<evidence type="ECO:0000256" key="2">
    <source>
        <dbReference type="SAM" id="MobiDB-lite"/>
    </source>
</evidence>
<organism evidence="4 5">
    <name type="scientific">Aristolochia fimbriata</name>
    <name type="common">White veined hardy Dutchman's pipe vine</name>
    <dbReference type="NCBI Taxonomy" id="158543"/>
    <lineage>
        <taxon>Eukaryota</taxon>
        <taxon>Viridiplantae</taxon>
        <taxon>Streptophyta</taxon>
        <taxon>Embryophyta</taxon>
        <taxon>Tracheophyta</taxon>
        <taxon>Spermatophyta</taxon>
        <taxon>Magnoliopsida</taxon>
        <taxon>Magnoliidae</taxon>
        <taxon>Piperales</taxon>
        <taxon>Aristolochiaceae</taxon>
        <taxon>Aristolochia</taxon>
    </lineage>
</organism>
<keyword evidence="5" id="KW-1185">Reference proteome</keyword>
<name>A0AAV7DXR2_ARIFI</name>
<protein>
    <recommendedName>
        <fullName evidence="3">OTU domain-containing protein</fullName>
    </recommendedName>
</protein>
<dbReference type="GO" id="GO:0016579">
    <property type="term" value="P:protein deubiquitination"/>
    <property type="evidence" value="ECO:0007669"/>
    <property type="project" value="TreeGrafter"/>
</dbReference>
<accession>A0AAV7DXR2</accession>
<reference evidence="4 5" key="1">
    <citation type="submission" date="2021-07" db="EMBL/GenBank/DDBJ databases">
        <title>The Aristolochia fimbriata genome: insights into angiosperm evolution, floral development and chemical biosynthesis.</title>
        <authorList>
            <person name="Jiao Y."/>
        </authorList>
    </citation>
    <scope>NUCLEOTIDE SEQUENCE [LARGE SCALE GENOMIC DNA]</scope>
    <source>
        <strain evidence="4">IBCAS-2021</strain>
        <tissue evidence="4">Leaf</tissue>
    </source>
</reference>